<evidence type="ECO:0000313" key="5">
    <source>
        <dbReference type="EMBL" id="PHK50840.1"/>
    </source>
</evidence>
<proteinExistence type="inferred from homology"/>
<evidence type="ECO:0000256" key="2">
    <source>
        <dbReference type="ARBA" id="ARBA00018486"/>
    </source>
</evidence>
<evidence type="ECO:0000313" key="7">
    <source>
        <dbReference type="Proteomes" id="UP000223828"/>
    </source>
</evidence>
<comment type="similarity">
    <text evidence="1">Belongs to the TRAP family.</text>
</comment>
<evidence type="ECO:0000256" key="3">
    <source>
        <dbReference type="ARBA" id="ARBA00032861"/>
    </source>
</evidence>
<name>A0A2C6WP40_9STAP</name>
<dbReference type="Pfam" id="PF03992">
    <property type="entry name" value="ABM"/>
    <property type="match status" value="1"/>
</dbReference>
<dbReference type="Proteomes" id="UP000223828">
    <property type="component" value="Unassembled WGS sequence"/>
</dbReference>
<keyword evidence="6" id="KW-0503">Monooxygenase</keyword>
<dbReference type="PANTHER" id="PTHR34474:SF2">
    <property type="entry name" value="SIGNAL TRANSDUCTION PROTEIN TRAP"/>
    <property type="match status" value="1"/>
</dbReference>
<reference evidence="6" key="4">
    <citation type="submission" date="2022-03" db="EMBL/GenBank/DDBJ databases">
        <title>Complete Genome Sequence of Staphylococcus edaphicus strain CCM 8731.</title>
        <authorList>
            <person name="Rimmer C.O."/>
            <person name="Thomas J.C."/>
        </authorList>
    </citation>
    <scope>NUCLEOTIDE SEQUENCE</scope>
    <source>
        <strain evidence="6">CCM 8731</strain>
    </source>
</reference>
<dbReference type="PROSITE" id="PS51725">
    <property type="entry name" value="ABM"/>
    <property type="match status" value="1"/>
</dbReference>
<keyword evidence="8" id="KW-1185">Reference proteome</keyword>
<dbReference type="RefSeq" id="WP_099089071.1">
    <property type="nucleotide sequence ID" value="NZ_CP093217.1"/>
</dbReference>
<sequence length="167" mass="19467">MKIYASYGTFGYLNQIRLNNPDHNLLQFSASDSSVILEETDQTSVLKQPLVYDVLKAEGDLNENYFYSVIFIPTSEDHAYQLEKRLETVTTDFKQFAGFRSYRFLKPEQGLTYKIYFGFESRTAYEDFKASSVFKNNFDKLALSQFFGSSGQHSSYFERYLFPIDDN</sequence>
<dbReference type="InterPro" id="IPR011008">
    <property type="entry name" value="Dimeric_a/b-barrel"/>
</dbReference>
<dbReference type="Gene3D" id="3.30.70.100">
    <property type="match status" value="1"/>
</dbReference>
<protein>
    <recommendedName>
        <fullName evidence="2">Signal transduction protein TRAP</fullName>
    </recommendedName>
    <alternativeName>
        <fullName evidence="3">Target of RNAIII-activating protein</fullName>
    </alternativeName>
</protein>
<dbReference type="GO" id="GO:0004497">
    <property type="term" value="F:monooxygenase activity"/>
    <property type="evidence" value="ECO:0007669"/>
    <property type="project" value="UniProtKB-KW"/>
</dbReference>
<organism evidence="5 7">
    <name type="scientific">Staphylococcus edaphicus</name>
    <dbReference type="NCBI Taxonomy" id="1955013"/>
    <lineage>
        <taxon>Bacteria</taxon>
        <taxon>Bacillati</taxon>
        <taxon>Bacillota</taxon>
        <taxon>Bacilli</taxon>
        <taxon>Bacillales</taxon>
        <taxon>Staphylococcaceae</taxon>
        <taxon>Staphylococcus</taxon>
    </lineage>
</organism>
<keyword evidence="6" id="KW-0560">Oxidoreductase</keyword>
<dbReference type="EMBL" id="CP093217">
    <property type="protein sequence ID" value="UQW82533.1"/>
    <property type="molecule type" value="Genomic_DNA"/>
</dbReference>
<dbReference type="EMBL" id="MRZN01000001">
    <property type="protein sequence ID" value="PHK50840.1"/>
    <property type="molecule type" value="Genomic_DNA"/>
</dbReference>
<accession>A0A2C6WP40</accession>
<dbReference type="PANTHER" id="PTHR34474">
    <property type="entry name" value="SIGNAL TRANSDUCTION PROTEIN TRAP"/>
    <property type="match status" value="1"/>
</dbReference>
<evidence type="ECO:0000313" key="6">
    <source>
        <dbReference type="EMBL" id="UQW82533.1"/>
    </source>
</evidence>
<dbReference type="InterPro" id="IPR050404">
    <property type="entry name" value="Heme-degrading_MO"/>
</dbReference>
<dbReference type="SUPFAM" id="SSF54909">
    <property type="entry name" value="Dimeric alpha+beta barrel"/>
    <property type="match status" value="1"/>
</dbReference>
<dbReference type="AlphaFoldDB" id="A0A2C6WP40"/>
<evidence type="ECO:0000313" key="8">
    <source>
        <dbReference type="Proteomes" id="UP001056588"/>
    </source>
</evidence>
<evidence type="ECO:0000259" key="4">
    <source>
        <dbReference type="PROSITE" id="PS51725"/>
    </source>
</evidence>
<feature type="domain" description="ABM" evidence="4">
    <location>
        <begin position="66"/>
        <end position="157"/>
    </location>
</feature>
<dbReference type="InterPro" id="IPR007138">
    <property type="entry name" value="ABM_dom"/>
</dbReference>
<reference evidence="7" key="2">
    <citation type="submission" date="2017-10" db="EMBL/GenBank/DDBJ databases">
        <title>Staphylococcus edaphicus sp. nov., isolated in Antarctica, harbouring mecC gene and genomic islands essential in adaptation to extreme environment.</title>
        <authorList>
            <person name="Pantucek R."/>
            <person name="Sedlacek I."/>
            <person name="Indrakova A."/>
            <person name="Vrbovska V."/>
            <person name="Maslanova I."/>
            <person name="Kovarovic V."/>
            <person name="Svec P."/>
            <person name="Kralova S."/>
            <person name="Kristofova L."/>
            <person name="Keklakova J."/>
            <person name="Petras P."/>
            <person name="Doskar J."/>
        </authorList>
    </citation>
    <scope>NUCLEOTIDE SEQUENCE [LARGE SCALE GENOMIC DNA]</scope>
    <source>
        <strain evidence="7">CCM 5085</strain>
    </source>
</reference>
<dbReference type="OrthoDB" id="2352283at2"/>
<gene>
    <name evidence="5" type="ORF">BTJ66_00605</name>
    <name evidence="6" type="ORF">MNY58_05570</name>
</gene>
<reference evidence="5" key="3">
    <citation type="submission" date="2017-10" db="EMBL/GenBank/DDBJ databases">
        <authorList>
            <person name="Vrbovska V."/>
            <person name="Kovarovic V."/>
            <person name="Indrakova A."/>
        </authorList>
    </citation>
    <scope>NUCLEOTIDE SEQUENCE</scope>
    <source>
        <strain evidence="5">CCM 8730</strain>
    </source>
</reference>
<reference evidence="5" key="1">
    <citation type="journal article" date="2017" name="Appl. Environ. Microbiol.">
        <title>Staphylococcus edaphicus sp. nov., isolated in Antarctica, harbours mecC gene and genomic islands with suspected role in adaptation to extreme environment.</title>
        <authorList>
            <person name="Pantucek R."/>
            <person name="Sedlacek I."/>
            <person name="Indrakova A."/>
            <person name="Vrbovska V."/>
            <person name="Maslanova I."/>
            <person name="Kovarovic V."/>
            <person name="Svec P."/>
            <person name="Kralova S."/>
            <person name="Kristofova L."/>
            <person name="Keklakova J."/>
            <person name="Petras P."/>
            <person name="Doskar J."/>
        </authorList>
    </citation>
    <scope>NUCLEOTIDE SEQUENCE</scope>
    <source>
        <strain evidence="5">CCM 8730</strain>
    </source>
</reference>
<evidence type="ECO:0000256" key="1">
    <source>
        <dbReference type="ARBA" id="ARBA00009267"/>
    </source>
</evidence>
<dbReference type="Proteomes" id="UP001056588">
    <property type="component" value="Chromosome"/>
</dbReference>